<dbReference type="InterPro" id="IPR000847">
    <property type="entry name" value="LysR_HTH_N"/>
</dbReference>
<dbReference type="InterPro" id="IPR036390">
    <property type="entry name" value="WH_DNA-bd_sf"/>
</dbReference>
<proteinExistence type="inferred from homology"/>
<dbReference type="RefSeq" id="WP_408169985.1">
    <property type="nucleotide sequence ID" value="NZ_JAQQFR010000017.1"/>
</dbReference>
<evidence type="ECO:0000256" key="3">
    <source>
        <dbReference type="ARBA" id="ARBA00023125"/>
    </source>
</evidence>
<dbReference type="InterPro" id="IPR036388">
    <property type="entry name" value="WH-like_DNA-bd_sf"/>
</dbReference>
<dbReference type="Pfam" id="PF00126">
    <property type="entry name" value="HTH_1"/>
    <property type="match status" value="1"/>
</dbReference>
<dbReference type="SUPFAM" id="SSF46785">
    <property type="entry name" value="Winged helix' DNA-binding domain"/>
    <property type="match status" value="1"/>
</dbReference>
<dbReference type="InterPro" id="IPR005119">
    <property type="entry name" value="LysR_subst-bd"/>
</dbReference>
<comment type="similarity">
    <text evidence="1">Belongs to the LysR transcriptional regulatory family.</text>
</comment>
<dbReference type="InterPro" id="IPR058163">
    <property type="entry name" value="LysR-type_TF_proteobact-type"/>
</dbReference>
<evidence type="ECO:0000256" key="1">
    <source>
        <dbReference type="ARBA" id="ARBA00009437"/>
    </source>
</evidence>
<evidence type="ECO:0000313" key="7">
    <source>
        <dbReference type="Proteomes" id="UP001629214"/>
    </source>
</evidence>
<feature type="domain" description="HTH lysR-type" evidence="5">
    <location>
        <begin position="1"/>
        <end position="59"/>
    </location>
</feature>
<dbReference type="Gene3D" id="3.40.190.290">
    <property type="match status" value="1"/>
</dbReference>
<dbReference type="SUPFAM" id="SSF53850">
    <property type="entry name" value="Periplasmic binding protein-like II"/>
    <property type="match status" value="1"/>
</dbReference>
<keyword evidence="3" id="KW-0238">DNA-binding</keyword>
<dbReference type="EMBL" id="JAQQFR010000017">
    <property type="protein sequence ID" value="MFL9880983.1"/>
    <property type="molecule type" value="Genomic_DNA"/>
</dbReference>
<comment type="caution">
    <text evidence="6">The sequence shown here is derived from an EMBL/GenBank/DDBJ whole genome shotgun (WGS) entry which is preliminary data.</text>
</comment>
<dbReference type="PANTHER" id="PTHR30537">
    <property type="entry name" value="HTH-TYPE TRANSCRIPTIONAL REGULATOR"/>
    <property type="match status" value="1"/>
</dbReference>
<dbReference type="Proteomes" id="UP001629214">
    <property type="component" value="Unassembled WGS sequence"/>
</dbReference>
<protein>
    <submittedName>
        <fullName evidence="6">LysR family transcriptional regulator</fullName>
    </submittedName>
</protein>
<dbReference type="Pfam" id="PF03466">
    <property type="entry name" value="LysR_substrate"/>
    <property type="match status" value="1"/>
</dbReference>
<keyword evidence="2" id="KW-0805">Transcription regulation</keyword>
<keyword evidence="4" id="KW-0804">Transcription</keyword>
<dbReference type="PROSITE" id="PS50931">
    <property type="entry name" value="HTH_LYSR"/>
    <property type="match status" value="1"/>
</dbReference>
<organism evidence="6 7">
    <name type="scientific">Herbaspirillum rhizosphaerae</name>
    <dbReference type="NCBI Taxonomy" id="346179"/>
    <lineage>
        <taxon>Bacteria</taxon>
        <taxon>Pseudomonadati</taxon>
        <taxon>Pseudomonadota</taxon>
        <taxon>Betaproteobacteria</taxon>
        <taxon>Burkholderiales</taxon>
        <taxon>Oxalobacteraceae</taxon>
        <taxon>Herbaspirillum</taxon>
    </lineage>
</organism>
<keyword evidence="7" id="KW-1185">Reference proteome</keyword>
<reference evidence="6 7" key="1">
    <citation type="journal article" date="2024" name="Chem. Sci.">
        <title>Discovery of megapolipeptins by genome mining of a Burkholderiales bacteria collection.</title>
        <authorList>
            <person name="Paulo B.S."/>
            <person name="Recchia M.J.J."/>
            <person name="Lee S."/>
            <person name="Fergusson C.H."/>
            <person name="Romanowski S.B."/>
            <person name="Hernandez A."/>
            <person name="Krull N."/>
            <person name="Liu D.Y."/>
            <person name="Cavanagh H."/>
            <person name="Bos A."/>
            <person name="Gray C.A."/>
            <person name="Murphy B.T."/>
            <person name="Linington R.G."/>
            <person name="Eustaquio A.S."/>
        </authorList>
    </citation>
    <scope>NUCLEOTIDE SEQUENCE [LARGE SCALE GENOMIC DNA]</scope>
    <source>
        <strain evidence="6 7">RL21-008-BIB-B</strain>
    </source>
</reference>
<name>A0ABW8ZF49_9BURK</name>
<sequence length="306" mass="33709">MDRLEAMAMLVASVEEGSLSAAARKLNVSAPTLTRNVSDLEAMVGTRLIIRTTRKLALTEAGVEYVAAAKRILEDVDELERRAAGEFTTPRGELVVTSPVQVARLRVLPVINQFLGLYPEIRIRLVQSDRIIDLIDVHADVAIRVGHLRDSSLVATRVGALRVVTVASPALLDKYGLPETPEDLNKFPCVVFDSPSLSPWRYRSQDTGQTYTVPDVPRLLVSSPDAAVDAAIASIGVTFILEHDVHDAVKAGKLKYVLQEFEVEPIPVHVVFLSREAMPAKLRRFIDYAVPQLRELLAEFGRIPSD</sequence>
<gene>
    <name evidence="6" type="ORF">PQR63_21470</name>
</gene>
<accession>A0ABW8ZF49</accession>
<dbReference type="PANTHER" id="PTHR30537:SF5">
    <property type="entry name" value="HTH-TYPE TRANSCRIPTIONAL ACTIVATOR TTDR-RELATED"/>
    <property type="match status" value="1"/>
</dbReference>
<evidence type="ECO:0000256" key="2">
    <source>
        <dbReference type="ARBA" id="ARBA00023015"/>
    </source>
</evidence>
<evidence type="ECO:0000256" key="4">
    <source>
        <dbReference type="ARBA" id="ARBA00023163"/>
    </source>
</evidence>
<evidence type="ECO:0000259" key="5">
    <source>
        <dbReference type="PROSITE" id="PS50931"/>
    </source>
</evidence>
<dbReference type="Gene3D" id="1.10.10.10">
    <property type="entry name" value="Winged helix-like DNA-binding domain superfamily/Winged helix DNA-binding domain"/>
    <property type="match status" value="1"/>
</dbReference>
<evidence type="ECO:0000313" key="6">
    <source>
        <dbReference type="EMBL" id="MFL9880983.1"/>
    </source>
</evidence>